<organism evidence="1 2">
    <name type="scientific">Floridaenema aerugineum BLCC-F46</name>
    <dbReference type="NCBI Taxonomy" id="3153654"/>
    <lineage>
        <taxon>Bacteria</taxon>
        <taxon>Bacillati</taxon>
        <taxon>Cyanobacteriota</taxon>
        <taxon>Cyanophyceae</taxon>
        <taxon>Oscillatoriophycideae</taxon>
        <taxon>Aerosakkonematales</taxon>
        <taxon>Aerosakkonemataceae</taxon>
        <taxon>Floridanema</taxon>
        <taxon>Floridanema aerugineum</taxon>
    </lineage>
</organism>
<keyword evidence="2" id="KW-1185">Reference proteome</keyword>
<dbReference type="Proteomes" id="UP001576774">
    <property type="component" value="Unassembled WGS sequence"/>
</dbReference>
<reference evidence="1 2" key="1">
    <citation type="submission" date="2024-09" db="EMBL/GenBank/DDBJ databases">
        <title>Floridaenema gen nov. (Aerosakkonemataceae, Aerosakkonematales ord. nov., Cyanobacteria) from benthic tropical and subtropical fresh waters, with the description of four new species.</title>
        <authorList>
            <person name="Moretto J.A."/>
            <person name="Berthold D.E."/>
            <person name="Lefler F.W."/>
            <person name="Huang I.-S."/>
            <person name="Laughinghouse H. IV."/>
        </authorList>
    </citation>
    <scope>NUCLEOTIDE SEQUENCE [LARGE SCALE GENOMIC DNA]</scope>
    <source>
        <strain evidence="1 2">BLCC-F46</strain>
    </source>
</reference>
<evidence type="ECO:0000313" key="1">
    <source>
        <dbReference type="EMBL" id="MFB2879924.1"/>
    </source>
</evidence>
<sequence>MQTQTLNKNYLIKIFFKMVKIIEKPQELKIEEIGKKYPKQWVTVDITEKDNYGFPEKGKVLIQGSSIDLMVDKIKSLKGDLYTFYTGSIDDKAE</sequence>
<accession>A0ABV4XAU4</accession>
<protein>
    <submittedName>
        <fullName evidence="1">Uncharacterized protein</fullName>
    </submittedName>
</protein>
<comment type="caution">
    <text evidence="1">The sequence shown here is derived from an EMBL/GenBank/DDBJ whole genome shotgun (WGS) entry which is preliminary data.</text>
</comment>
<proteinExistence type="predicted"/>
<dbReference type="RefSeq" id="WP_413272958.1">
    <property type="nucleotide sequence ID" value="NZ_JBHFNQ010000186.1"/>
</dbReference>
<evidence type="ECO:0000313" key="2">
    <source>
        <dbReference type="Proteomes" id="UP001576774"/>
    </source>
</evidence>
<name>A0ABV4XAU4_9CYAN</name>
<dbReference type="EMBL" id="JBHFNQ010000186">
    <property type="protein sequence ID" value="MFB2879924.1"/>
    <property type="molecule type" value="Genomic_DNA"/>
</dbReference>
<gene>
    <name evidence="1" type="ORF">ACE1CC_23975</name>
</gene>